<name>A0A840WGJ8_9ACTN</name>
<evidence type="ECO:0000256" key="2">
    <source>
        <dbReference type="SAM" id="MobiDB-lite"/>
    </source>
</evidence>
<protein>
    <submittedName>
        <fullName evidence="6">Chitin-binding protein</fullName>
    </submittedName>
</protein>
<evidence type="ECO:0000259" key="5">
    <source>
        <dbReference type="Pfam" id="PF03067"/>
    </source>
</evidence>
<dbReference type="AlphaFoldDB" id="A0A840WGJ8"/>
<evidence type="ECO:0000313" key="7">
    <source>
        <dbReference type="Proteomes" id="UP000579647"/>
    </source>
</evidence>
<feature type="compositionally biased region" description="Basic and acidic residues" evidence="2">
    <location>
        <begin position="243"/>
        <end position="254"/>
    </location>
</feature>
<keyword evidence="3" id="KW-0812">Transmembrane</keyword>
<dbReference type="CDD" id="cd21177">
    <property type="entry name" value="LPMO_AA10"/>
    <property type="match status" value="1"/>
</dbReference>
<proteinExistence type="predicted"/>
<dbReference type="Gene3D" id="2.70.50.50">
    <property type="entry name" value="chitin-binding protein cbp21"/>
    <property type="match status" value="1"/>
</dbReference>
<dbReference type="InterPro" id="IPR014756">
    <property type="entry name" value="Ig_E-set"/>
</dbReference>
<comment type="caution">
    <text evidence="6">The sequence shown here is derived from an EMBL/GenBank/DDBJ whole genome shotgun (WGS) entry which is preliminary data.</text>
</comment>
<dbReference type="Pfam" id="PF03067">
    <property type="entry name" value="LPMO_10"/>
    <property type="match status" value="1"/>
</dbReference>
<evidence type="ECO:0000256" key="4">
    <source>
        <dbReference type="SAM" id="SignalP"/>
    </source>
</evidence>
<feature type="domain" description="Chitin-binding type-4" evidence="5">
    <location>
        <begin position="31"/>
        <end position="210"/>
    </location>
</feature>
<feature type="region of interest" description="Disordered" evidence="2">
    <location>
        <begin position="243"/>
        <end position="292"/>
    </location>
</feature>
<organism evidence="6 7">
    <name type="scientific">Nocardiopsis metallicus</name>
    <dbReference type="NCBI Taxonomy" id="179819"/>
    <lineage>
        <taxon>Bacteria</taxon>
        <taxon>Bacillati</taxon>
        <taxon>Actinomycetota</taxon>
        <taxon>Actinomycetes</taxon>
        <taxon>Streptosporangiales</taxon>
        <taxon>Nocardiopsidaceae</taxon>
        <taxon>Nocardiopsis</taxon>
    </lineage>
</organism>
<feature type="signal peptide" evidence="4">
    <location>
        <begin position="1"/>
        <end position="30"/>
    </location>
</feature>
<keyword evidence="7" id="KW-1185">Reference proteome</keyword>
<evidence type="ECO:0000256" key="1">
    <source>
        <dbReference type="ARBA" id="ARBA00022729"/>
    </source>
</evidence>
<dbReference type="EMBL" id="JACHDO010000001">
    <property type="protein sequence ID" value="MBB5495194.1"/>
    <property type="molecule type" value="Genomic_DNA"/>
</dbReference>
<dbReference type="PANTHER" id="PTHR34823">
    <property type="entry name" value="GLCNAC-BINDING PROTEIN A"/>
    <property type="match status" value="1"/>
</dbReference>
<feature type="transmembrane region" description="Helical" evidence="3">
    <location>
        <begin position="304"/>
        <end position="326"/>
    </location>
</feature>
<feature type="chain" id="PRO_5032961057" evidence="4">
    <location>
        <begin position="31"/>
        <end position="333"/>
    </location>
</feature>
<accession>A0A840WGJ8</accession>
<reference evidence="6 7" key="1">
    <citation type="submission" date="2020-08" db="EMBL/GenBank/DDBJ databases">
        <title>Sequencing the genomes of 1000 actinobacteria strains.</title>
        <authorList>
            <person name="Klenk H.-P."/>
        </authorList>
    </citation>
    <scope>NUCLEOTIDE SEQUENCE [LARGE SCALE GENOMIC DNA]</scope>
    <source>
        <strain evidence="6 7">DSM 44598</strain>
    </source>
</reference>
<evidence type="ECO:0000313" key="6">
    <source>
        <dbReference type="EMBL" id="MBB5495194.1"/>
    </source>
</evidence>
<dbReference type="InterPro" id="IPR004302">
    <property type="entry name" value="Cellulose/chitin-bd_N"/>
</dbReference>
<dbReference type="RefSeq" id="WP_184369680.1">
    <property type="nucleotide sequence ID" value="NZ_BAAAKM010000040.1"/>
</dbReference>
<dbReference type="PANTHER" id="PTHR34823:SF1">
    <property type="entry name" value="CHITIN-BINDING TYPE-4 DOMAIN-CONTAINING PROTEIN"/>
    <property type="match status" value="1"/>
</dbReference>
<dbReference type="SUPFAM" id="SSF81296">
    <property type="entry name" value="E set domains"/>
    <property type="match status" value="1"/>
</dbReference>
<keyword evidence="3" id="KW-0472">Membrane</keyword>
<evidence type="ECO:0000256" key="3">
    <source>
        <dbReference type="SAM" id="Phobius"/>
    </source>
</evidence>
<gene>
    <name evidence="6" type="ORF">HNR07_006331</name>
</gene>
<keyword evidence="3" id="KW-1133">Transmembrane helix</keyword>
<sequence length="333" mass="35175">MRFGRLMRSAAVLAVAPVAVAGLAASPANAHGTLGDPISRIAACYAEGPENPRSEMCVRLVEENGTQPLYDWHEVNIANADGRHREIIPDGQLCSAGRDKYSALDNPGDWASTAVTSLPSGGDYTFEYTAAVPHAGYIEYYVTTDDWDPSTPLTWNELESEPFAVDDQPVAENGTYTMTAELPAKSGEHLIYTIWQRTDSPEAFYTCSDVTFGGSNAEVARAAADTGPFTVDEAAYEDLDHDHTETHTETHTEEGAEAAAEATATEEEPGGTETATGAEEADEAAAPHSDHAAAGEELARTGTAITALFGTAIALMAAGAAALHLARKRRATA</sequence>
<dbReference type="InterPro" id="IPR051024">
    <property type="entry name" value="GlcNAc_Chitin_IntDeg"/>
</dbReference>
<dbReference type="Proteomes" id="UP000579647">
    <property type="component" value="Unassembled WGS sequence"/>
</dbReference>
<keyword evidence="1 4" id="KW-0732">Signal</keyword>